<dbReference type="OrthoDB" id="582519at2"/>
<dbReference type="RefSeq" id="WP_120724017.1">
    <property type="nucleotide sequence ID" value="NZ_CP032698.1"/>
</dbReference>
<dbReference type="KEGG" id="shun:DWB77_05508"/>
<evidence type="ECO:0000313" key="1">
    <source>
        <dbReference type="EMBL" id="AYG83312.1"/>
    </source>
</evidence>
<sequence length="88" mass="10031">MTEVSNVLRNNGKVAVSLKGFDGETAAEQYALAYKKWRSGDWAATQWEMGQIGLQIQMGNFEWRNITFYSKEGKVVEIPEPNWDMLNG</sequence>
<proteinExistence type="predicted"/>
<accession>A0A387HQ61</accession>
<gene>
    <name evidence="1" type="ORF">DWB77_05508</name>
</gene>
<dbReference type="EMBL" id="CP032698">
    <property type="protein sequence ID" value="AYG83312.1"/>
    <property type="molecule type" value="Genomic_DNA"/>
</dbReference>
<name>A0A387HQ61_9ACTN</name>
<dbReference type="Proteomes" id="UP000271554">
    <property type="component" value="Chromosome"/>
</dbReference>
<protein>
    <submittedName>
        <fullName evidence="1">Uncharacterized protein</fullName>
    </submittedName>
</protein>
<keyword evidence="2" id="KW-1185">Reference proteome</keyword>
<evidence type="ECO:0000313" key="2">
    <source>
        <dbReference type="Proteomes" id="UP000271554"/>
    </source>
</evidence>
<dbReference type="AlphaFoldDB" id="A0A387HQ61"/>
<organism evidence="1 2">
    <name type="scientific">Streptomyces hundungensis</name>
    <dbReference type="NCBI Taxonomy" id="1077946"/>
    <lineage>
        <taxon>Bacteria</taxon>
        <taxon>Bacillati</taxon>
        <taxon>Actinomycetota</taxon>
        <taxon>Actinomycetes</taxon>
        <taxon>Kitasatosporales</taxon>
        <taxon>Streptomycetaceae</taxon>
        <taxon>Streptomyces</taxon>
    </lineage>
</organism>
<reference evidence="1 2" key="1">
    <citation type="submission" date="2018-10" db="EMBL/GenBank/DDBJ databases">
        <title>Relationship between Morphology and Antimicrobial Activity in Streptomyces.</title>
        <authorList>
            <person name="Kang H.J."/>
            <person name="Kim S.B."/>
        </authorList>
    </citation>
    <scope>NUCLEOTIDE SEQUENCE [LARGE SCALE GENOMIC DNA]</scope>
    <source>
        <strain evidence="1 2">BH38</strain>
    </source>
</reference>